<organism evidence="2 3">
    <name type="scientific">Pyricularia oryzae</name>
    <name type="common">Rice blast fungus</name>
    <name type="synonym">Magnaporthe oryzae</name>
    <dbReference type="NCBI Taxonomy" id="318829"/>
    <lineage>
        <taxon>Eukaryota</taxon>
        <taxon>Fungi</taxon>
        <taxon>Dikarya</taxon>
        <taxon>Ascomycota</taxon>
        <taxon>Pezizomycotina</taxon>
        <taxon>Sordariomycetes</taxon>
        <taxon>Sordariomycetidae</taxon>
        <taxon>Magnaporthales</taxon>
        <taxon>Pyriculariaceae</taxon>
        <taxon>Pyricularia</taxon>
    </lineage>
</organism>
<accession>A0A4P7NST6</accession>
<dbReference type="Proteomes" id="UP000294847">
    <property type="component" value="Chromosome 7"/>
</dbReference>
<dbReference type="VEuPathDB" id="FungiDB:M_BR32_EuGene_00053051"/>
<feature type="region of interest" description="Disordered" evidence="1">
    <location>
        <begin position="35"/>
        <end position="78"/>
    </location>
</feature>
<reference evidence="2 3" key="1">
    <citation type="journal article" date="2019" name="Mol. Biol. Evol.">
        <title>Blast fungal genomes show frequent chromosomal changes, gene gains and losses, and effector gene turnover.</title>
        <authorList>
            <person name="Gomez Luciano L.B."/>
            <person name="Jason Tsai I."/>
            <person name="Chuma I."/>
            <person name="Tosa Y."/>
            <person name="Chen Y.H."/>
            <person name="Li J.Y."/>
            <person name="Li M.Y."/>
            <person name="Jade Lu M.Y."/>
            <person name="Nakayashiki H."/>
            <person name="Li W.H."/>
        </authorList>
    </citation>
    <scope>NUCLEOTIDE SEQUENCE [LARGE SCALE GENOMIC DNA]</scope>
    <source>
        <strain evidence="2">MZ5-1-6</strain>
    </source>
</reference>
<evidence type="ECO:0000313" key="3">
    <source>
        <dbReference type="Proteomes" id="UP000294847"/>
    </source>
</evidence>
<evidence type="ECO:0000256" key="1">
    <source>
        <dbReference type="SAM" id="MobiDB-lite"/>
    </source>
</evidence>
<evidence type="ECO:0000313" key="2">
    <source>
        <dbReference type="EMBL" id="QBZ65544.1"/>
    </source>
</evidence>
<dbReference type="EMBL" id="CP034210">
    <property type="protein sequence ID" value="QBZ65544.1"/>
    <property type="molecule type" value="Genomic_DNA"/>
</dbReference>
<dbReference type="AlphaFoldDB" id="A0A4P7NST6"/>
<protein>
    <submittedName>
        <fullName evidence="2">Uncharacterized protein</fullName>
    </submittedName>
</protein>
<name>A0A4P7NST6_PYROR</name>
<sequence>MCAYDTILYKCDFCGEVYREEHSLLQQCGRLAQEEEQSSSSSQEPEEVSSNSYFESNCPSKKHHGKHTSLTGHCGSRSCKEQYNSFHY</sequence>
<proteinExistence type="predicted"/>
<feature type="compositionally biased region" description="Low complexity" evidence="1">
    <location>
        <begin position="38"/>
        <end position="52"/>
    </location>
</feature>
<gene>
    <name evidence="2" type="ORF">PoMZ_12506</name>
</gene>